<dbReference type="Gene3D" id="3.90.180.10">
    <property type="entry name" value="Medium-chain alcohol dehydrogenases, catalytic domain"/>
    <property type="match status" value="1"/>
</dbReference>
<organism evidence="10 11">
    <name type="scientific">Alkalicoccus halolimnae</name>
    <dbReference type="NCBI Taxonomy" id="1667239"/>
    <lineage>
        <taxon>Bacteria</taxon>
        <taxon>Bacillati</taxon>
        <taxon>Bacillota</taxon>
        <taxon>Bacilli</taxon>
        <taxon>Bacillales</taxon>
        <taxon>Bacillaceae</taxon>
        <taxon>Alkalicoccus</taxon>
    </lineage>
</organism>
<dbReference type="InterPro" id="IPR014182">
    <property type="entry name" value="ADH_Zn_typ-1"/>
</dbReference>
<dbReference type="InterPro" id="IPR013149">
    <property type="entry name" value="ADH-like_C"/>
</dbReference>
<dbReference type="CDD" id="cd08252">
    <property type="entry name" value="AL_MDR"/>
    <property type="match status" value="1"/>
</dbReference>
<evidence type="ECO:0000313" key="10">
    <source>
        <dbReference type="EMBL" id="WWD80512.1"/>
    </source>
</evidence>
<dbReference type="InterPro" id="IPR011032">
    <property type="entry name" value="GroES-like_sf"/>
</dbReference>
<dbReference type="RefSeq" id="WP_246125689.1">
    <property type="nucleotide sequence ID" value="NZ_CP144914.1"/>
</dbReference>
<evidence type="ECO:0000256" key="4">
    <source>
        <dbReference type="ARBA" id="ARBA00022490"/>
    </source>
</evidence>
<keyword evidence="8" id="KW-0479">Metal-binding</keyword>
<dbReference type="SUPFAM" id="SSF50129">
    <property type="entry name" value="GroES-like"/>
    <property type="match status" value="1"/>
</dbReference>
<reference evidence="10 11" key="1">
    <citation type="submission" date="2024-01" db="EMBL/GenBank/DDBJ databases">
        <title>Complete Genome Sequence of Alkalicoccus halolimnae BZ-SZ-XJ29T, a Moderately Halophilic Bacterium Isolated from a Salt Lake.</title>
        <authorList>
            <person name="Zhao B."/>
        </authorList>
    </citation>
    <scope>NUCLEOTIDE SEQUENCE [LARGE SCALE GENOMIC DNA]</scope>
    <source>
        <strain evidence="10 11">BZ-SZ-XJ29</strain>
    </source>
</reference>
<dbReference type="Gene3D" id="3.40.50.720">
    <property type="entry name" value="NAD(P)-binding Rossmann-like Domain"/>
    <property type="match status" value="1"/>
</dbReference>
<dbReference type="SUPFAM" id="SSF51735">
    <property type="entry name" value="NAD(P)-binding Rossmann-fold domains"/>
    <property type="match status" value="1"/>
</dbReference>
<keyword evidence="11" id="KW-1185">Reference proteome</keyword>
<evidence type="ECO:0000256" key="2">
    <source>
        <dbReference type="ARBA" id="ARBA00010371"/>
    </source>
</evidence>
<keyword evidence="4" id="KW-0963">Cytoplasm</keyword>
<sequence length="342" mass="38264">MADKMKAVGLYEYLPIDDPKSLQDVKVKKPKAKGKDILVEVKAVSVNPVDTKIRAPKEGKEEEPKILGWDAAGVVKDTGDEVELFQPGDEVYYAGAVNRQGSNSEFHLVDERIAAKKPENLDFSDAAAMPLTTITAWEALFHRMGISINPEDNEGKKILMVGAAGGVGSIAVQLAKYAGLTVIGTVSREETAEWAKKNGADYFINHYKDFPEQLQEHGIQEVDFIFCMNSTETHWENMSEVIAPQGKICSIVESKEELDMNLIKNKSAAFLWEFMFTRPIYQTEDMIEQHRLLKETARLIENGDIQTTATKKMQGLRAETFREAHQIVEEGKMIGKLVIKID</sequence>
<accession>A0AAJ8LVN4</accession>
<dbReference type="KEGG" id="ahal:FTX54_002815"/>
<evidence type="ECO:0000256" key="6">
    <source>
        <dbReference type="ARBA" id="ARBA00022884"/>
    </source>
</evidence>
<dbReference type="EMBL" id="CP144914">
    <property type="protein sequence ID" value="WWD80512.1"/>
    <property type="molecule type" value="Genomic_DNA"/>
</dbReference>
<dbReference type="NCBIfam" id="TIGR02817">
    <property type="entry name" value="adh_fam_1"/>
    <property type="match status" value="1"/>
</dbReference>
<dbReference type="GO" id="GO:0003723">
    <property type="term" value="F:RNA binding"/>
    <property type="evidence" value="ECO:0007669"/>
    <property type="project" value="UniProtKB-KW"/>
</dbReference>
<keyword evidence="7" id="KW-0007">Acetylation</keyword>
<dbReference type="InterPro" id="IPR020843">
    <property type="entry name" value="ER"/>
</dbReference>
<dbReference type="SMART" id="SM00829">
    <property type="entry name" value="PKS_ER"/>
    <property type="match status" value="1"/>
</dbReference>
<feature type="domain" description="Enoyl reductase (ER)" evidence="9">
    <location>
        <begin position="17"/>
        <end position="339"/>
    </location>
</feature>
<evidence type="ECO:0000256" key="5">
    <source>
        <dbReference type="ARBA" id="ARBA00022857"/>
    </source>
</evidence>
<dbReference type="PROSITE" id="PS01162">
    <property type="entry name" value="QOR_ZETA_CRYSTAL"/>
    <property type="match status" value="1"/>
</dbReference>
<dbReference type="GO" id="GO:0005737">
    <property type="term" value="C:cytoplasm"/>
    <property type="evidence" value="ECO:0007669"/>
    <property type="project" value="UniProtKB-SubCell"/>
</dbReference>
<proteinExistence type="inferred from homology"/>
<dbReference type="InterPro" id="IPR013154">
    <property type="entry name" value="ADH-like_N"/>
</dbReference>
<gene>
    <name evidence="10" type="ORF">FTX54_002815</name>
</gene>
<evidence type="ECO:0000256" key="7">
    <source>
        <dbReference type="ARBA" id="ARBA00022990"/>
    </source>
</evidence>
<comment type="similarity">
    <text evidence="2 8">Belongs to the zinc-containing alcohol dehydrogenase family. Quinone oxidoreductase subfamily.</text>
</comment>
<evidence type="ECO:0000256" key="3">
    <source>
        <dbReference type="ARBA" id="ARBA00011881"/>
    </source>
</evidence>
<dbReference type="Proteomes" id="UP000321816">
    <property type="component" value="Chromosome"/>
</dbReference>
<dbReference type="Pfam" id="PF00107">
    <property type="entry name" value="ADH_zinc_N"/>
    <property type="match status" value="1"/>
</dbReference>
<dbReference type="AlphaFoldDB" id="A0AAJ8LVN4"/>
<evidence type="ECO:0000256" key="1">
    <source>
        <dbReference type="ARBA" id="ARBA00004496"/>
    </source>
</evidence>
<comment type="subunit">
    <text evidence="3">Homotetramer.</text>
</comment>
<dbReference type="PANTHER" id="PTHR44154">
    <property type="entry name" value="QUINONE OXIDOREDUCTASE"/>
    <property type="match status" value="1"/>
</dbReference>
<evidence type="ECO:0000313" key="11">
    <source>
        <dbReference type="Proteomes" id="UP000321816"/>
    </source>
</evidence>
<keyword evidence="6" id="KW-0694">RNA-binding</keyword>
<keyword evidence="5" id="KW-0521">NADP</keyword>
<evidence type="ECO:0000259" key="9">
    <source>
        <dbReference type="SMART" id="SM00829"/>
    </source>
</evidence>
<dbReference type="InterPro" id="IPR002364">
    <property type="entry name" value="Quin_OxRdtase/zeta-crystal_CS"/>
</dbReference>
<dbReference type="GO" id="GO:0016491">
    <property type="term" value="F:oxidoreductase activity"/>
    <property type="evidence" value="ECO:0007669"/>
    <property type="project" value="UniProtKB-KW"/>
</dbReference>
<dbReference type="InterPro" id="IPR051603">
    <property type="entry name" value="Zinc-ADH_QOR/CCCR"/>
</dbReference>
<dbReference type="InterPro" id="IPR036291">
    <property type="entry name" value="NAD(P)-bd_dom_sf"/>
</dbReference>
<dbReference type="PANTHER" id="PTHR44154:SF1">
    <property type="entry name" value="QUINONE OXIDOREDUCTASE"/>
    <property type="match status" value="1"/>
</dbReference>
<protein>
    <recommendedName>
        <fullName evidence="8">Zinc-type alcohol dehydrogenase-like protein</fullName>
    </recommendedName>
</protein>
<dbReference type="Pfam" id="PF08240">
    <property type="entry name" value="ADH_N"/>
    <property type="match status" value="1"/>
</dbReference>
<keyword evidence="8" id="KW-0862">Zinc</keyword>
<comment type="subcellular location">
    <subcellularLocation>
        <location evidence="1">Cytoplasm</location>
    </subcellularLocation>
</comment>
<evidence type="ECO:0000256" key="8">
    <source>
        <dbReference type="RuleBase" id="RU364000"/>
    </source>
</evidence>
<dbReference type="GO" id="GO:0008270">
    <property type="term" value="F:zinc ion binding"/>
    <property type="evidence" value="ECO:0007669"/>
    <property type="project" value="InterPro"/>
</dbReference>
<keyword evidence="8" id="KW-0560">Oxidoreductase</keyword>
<name>A0AAJ8LVN4_9BACI</name>